<accession>A0A8K0KW78</accession>
<gene>
    <name evidence="2" type="ORF">KVT40_007509</name>
</gene>
<name>A0A8K0KW78_9PEZI</name>
<proteinExistence type="predicted"/>
<feature type="signal peptide" evidence="1">
    <location>
        <begin position="1"/>
        <end position="20"/>
    </location>
</feature>
<dbReference type="OrthoDB" id="3933924at2759"/>
<dbReference type="AlphaFoldDB" id="A0A8K0KW78"/>
<sequence>MRFSNPILTLLGVMAAVAHAAPVDSPAGRNLIVRQFGCNQALCMECYRGCPNPSFCFQCQTSPVGKAKR</sequence>
<keyword evidence="3" id="KW-1185">Reference proteome</keyword>
<evidence type="ECO:0000256" key="1">
    <source>
        <dbReference type="SAM" id="SignalP"/>
    </source>
</evidence>
<protein>
    <submittedName>
        <fullName evidence="2">Uncharacterized protein</fullName>
    </submittedName>
</protein>
<evidence type="ECO:0000313" key="3">
    <source>
        <dbReference type="Proteomes" id="UP000809789"/>
    </source>
</evidence>
<dbReference type="Proteomes" id="UP000809789">
    <property type="component" value="Unassembled WGS sequence"/>
</dbReference>
<feature type="chain" id="PRO_5035476846" evidence="1">
    <location>
        <begin position="21"/>
        <end position="69"/>
    </location>
</feature>
<organism evidence="2 3">
    <name type="scientific">Elsinoe batatas</name>
    <dbReference type="NCBI Taxonomy" id="2601811"/>
    <lineage>
        <taxon>Eukaryota</taxon>
        <taxon>Fungi</taxon>
        <taxon>Dikarya</taxon>
        <taxon>Ascomycota</taxon>
        <taxon>Pezizomycotina</taxon>
        <taxon>Dothideomycetes</taxon>
        <taxon>Dothideomycetidae</taxon>
        <taxon>Myriangiales</taxon>
        <taxon>Elsinoaceae</taxon>
        <taxon>Elsinoe</taxon>
    </lineage>
</organism>
<keyword evidence="1" id="KW-0732">Signal</keyword>
<reference evidence="2" key="1">
    <citation type="submission" date="2021-07" db="EMBL/GenBank/DDBJ databases">
        <title>Elsinoe batatas strain:CRI-CJ2 Genome sequencing and assembly.</title>
        <authorList>
            <person name="Huang L."/>
        </authorList>
    </citation>
    <scope>NUCLEOTIDE SEQUENCE</scope>
    <source>
        <strain evidence="2">CRI-CJ2</strain>
    </source>
</reference>
<dbReference type="EMBL" id="JAESVG020000009">
    <property type="protein sequence ID" value="KAG8624442.1"/>
    <property type="molecule type" value="Genomic_DNA"/>
</dbReference>
<evidence type="ECO:0000313" key="2">
    <source>
        <dbReference type="EMBL" id="KAG8624442.1"/>
    </source>
</evidence>
<comment type="caution">
    <text evidence="2">The sequence shown here is derived from an EMBL/GenBank/DDBJ whole genome shotgun (WGS) entry which is preliminary data.</text>
</comment>